<keyword evidence="1" id="KW-0812">Transmembrane</keyword>
<dbReference type="Pfam" id="PF25917">
    <property type="entry name" value="BSH_RND"/>
    <property type="match status" value="1"/>
</dbReference>
<proteinExistence type="predicted"/>
<protein>
    <submittedName>
        <fullName evidence="3">Efflux RND transporter periplasmic adaptor subunit</fullName>
    </submittedName>
</protein>
<dbReference type="EMBL" id="DVMY01000024">
    <property type="protein sequence ID" value="HIU36872.1"/>
    <property type="molecule type" value="Genomic_DNA"/>
</dbReference>
<dbReference type="PANTHER" id="PTHR30438:SF1">
    <property type="entry name" value="36 KDA ANTIGEN"/>
    <property type="match status" value="1"/>
</dbReference>
<dbReference type="Gene3D" id="2.40.30.170">
    <property type="match status" value="1"/>
</dbReference>
<reference evidence="3" key="2">
    <citation type="journal article" date="2021" name="PeerJ">
        <title>Extensive microbial diversity within the chicken gut microbiome revealed by metagenomics and culture.</title>
        <authorList>
            <person name="Gilroy R."/>
            <person name="Ravi A."/>
            <person name="Getino M."/>
            <person name="Pursley I."/>
            <person name="Horton D.L."/>
            <person name="Alikhan N.F."/>
            <person name="Baker D."/>
            <person name="Gharbi K."/>
            <person name="Hall N."/>
            <person name="Watson M."/>
            <person name="Adriaenssens E.M."/>
            <person name="Foster-Nyarko E."/>
            <person name="Jarju S."/>
            <person name="Secka A."/>
            <person name="Antonio M."/>
            <person name="Oren A."/>
            <person name="Chaudhuri R.R."/>
            <person name="La Ragione R."/>
            <person name="Hildebrand F."/>
            <person name="Pallen M.J."/>
        </authorList>
    </citation>
    <scope>NUCLEOTIDE SEQUENCE</scope>
    <source>
        <strain evidence="3">7463</strain>
    </source>
</reference>
<reference evidence="3" key="1">
    <citation type="submission" date="2020-10" db="EMBL/GenBank/DDBJ databases">
        <authorList>
            <person name="Gilroy R."/>
        </authorList>
    </citation>
    <scope>NUCLEOTIDE SEQUENCE</scope>
    <source>
        <strain evidence="3">7463</strain>
    </source>
</reference>
<dbReference type="PANTHER" id="PTHR30438">
    <property type="entry name" value="36 KDA ANTIGEN-RELATED"/>
    <property type="match status" value="1"/>
</dbReference>
<evidence type="ECO:0000256" key="1">
    <source>
        <dbReference type="SAM" id="Phobius"/>
    </source>
</evidence>
<dbReference type="PROSITE" id="PS51257">
    <property type="entry name" value="PROKAR_LIPOPROTEIN"/>
    <property type="match status" value="1"/>
</dbReference>
<keyword evidence="1" id="KW-0472">Membrane</keyword>
<evidence type="ECO:0000259" key="2">
    <source>
        <dbReference type="Pfam" id="PF25917"/>
    </source>
</evidence>
<name>A0A9D1IGH7_9BURK</name>
<accession>A0A9D1IGH7</accession>
<dbReference type="Gene3D" id="2.40.50.100">
    <property type="match status" value="1"/>
</dbReference>
<feature type="transmembrane region" description="Helical" evidence="1">
    <location>
        <begin position="12"/>
        <end position="32"/>
    </location>
</feature>
<evidence type="ECO:0000313" key="3">
    <source>
        <dbReference type="EMBL" id="HIU36872.1"/>
    </source>
</evidence>
<dbReference type="Proteomes" id="UP000824083">
    <property type="component" value="Unassembled WGS sequence"/>
</dbReference>
<dbReference type="InterPro" id="IPR058625">
    <property type="entry name" value="MdtA-like_BSH"/>
</dbReference>
<dbReference type="AlphaFoldDB" id="A0A9D1IGH7"/>
<feature type="domain" description="Multidrug resistance protein MdtA-like barrel-sandwich hybrid" evidence="2">
    <location>
        <begin position="49"/>
        <end position="241"/>
    </location>
</feature>
<dbReference type="SUPFAM" id="SSF111369">
    <property type="entry name" value="HlyD-like secretion proteins"/>
    <property type="match status" value="2"/>
</dbReference>
<gene>
    <name evidence="3" type="ORF">IAC56_01120</name>
</gene>
<organism evidence="3 4">
    <name type="scientific">Candidatus Aphodousia faecigallinarum</name>
    <dbReference type="NCBI Taxonomy" id="2840677"/>
    <lineage>
        <taxon>Bacteria</taxon>
        <taxon>Pseudomonadati</taxon>
        <taxon>Pseudomonadota</taxon>
        <taxon>Betaproteobacteria</taxon>
        <taxon>Burkholderiales</taxon>
        <taxon>Sutterellaceae</taxon>
        <taxon>Sutterellaceae incertae sedis</taxon>
        <taxon>Candidatus Aphodousia</taxon>
    </lineage>
</organism>
<comment type="caution">
    <text evidence="3">The sequence shown here is derived from an EMBL/GenBank/DDBJ whole genome shotgun (WGS) entry which is preliminary data.</text>
</comment>
<keyword evidence="1" id="KW-1133">Transmembrane helix</keyword>
<dbReference type="Gene3D" id="1.10.287.470">
    <property type="entry name" value="Helix hairpin bin"/>
    <property type="match status" value="2"/>
</dbReference>
<sequence>MTDGKNKKLNKPIMITGAVFACALVLGIGFWMGTHPQEEPYYGVVQAKTVDVAAKVTGRVEKLIVHEGDTVSVGQVLMTLDIPEVEAKLKEVQALKSAAKAKASLVDEGARPQEIRAAKAQMLRAQAGQELAQKTYKRVYSLYKEGLISKQKHDEALAQKKSADELLAAAREQYDIAMTGARTQEKEAAAALSEQATGGVEQVASLVKEKNVESPIAGEVSRLFIEAGEIAAAGLPLASLVDLSDQWVVFNIREDDMPQIVKGAVLNAEIPALGAKNVQFKVYFINPRADYATWRATRQSSGYDLKTFEVRARPVQAVNNLRPGMSVIVNR</sequence>
<evidence type="ECO:0000313" key="4">
    <source>
        <dbReference type="Proteomes" id="UP000824083"/>
    </source>
</evidence>